<feature type="compositionally biased region" description="Polar residues" evidence="1">
    <location>
        <begin position="751"/>
        <end position="763"/>
    </location>
</feature>
<dbReference type="InParanoid" id="A0A165D6J7"/>
<evidence type="ECO:0000313" key="2">
    <source>
        <dbReference type="EMBL" id="KZT52171.1"/>
    </source>
</evidence>
<feature type="compositionally biased region" description="Basic and acidic residues" evidence="1">
    <location>
        <begin position="694"/>
        <end position="703"/>
    </location>
</feature>
<feature type="compositionally biased region" description="Basic and acidic residues" evidence="1">
    <location>
        <begin position="459"/>
        <end position="476"/>
    </location>
</feature>
<gene>
    <name evidence="2" type="ORF">CALCODRAFT_531701</name>
</gene>
<proteinExistence type="predicted"/>
<feature type="region of interest" description="Disordered" evidence="1">
    <location>
        <begin position="459"/>
        <end position="817"/>
    </location>
</feature>
<reference evidence="2 3" key="1">
    <citation type="journal article" date="2016" name="Mol. Biol. Evol.">
        <title>Comparative Genomics of Early-Diverging Mushroom-Forming Fungi Provides Insights into the Origins of Lignocellulose Decay Capabilities.</title>
        <authorList>
            <person name="Nagy L.G."/>
            <person name="Riley R."/>
            <person name="Tritt A."/>
            <person name="Adam C."/>
            <person name="Daum C."/>
            <person name="Floudas D."/>
            <person name="Sun H."/>
            <person name="Yadav J.S."/>
            <person name="Pangilinan J."/>
            <person name="Larsson K.H."/>
            <person name="Matsuura K."/>
            <person name="Barry K."/>
            <person name="Labutti K."/>
            <person name="Kuo R."/>
            <person name="Ohm R.A."/>
            <person name="Bhattacharya S.S."/>
            <person name="Shirouzu T."/>
            <person name="Yoshinaga Y."/>
            <person name="Martin F.M."/>
            <person name="Grigoriev I.V."/>
            <person name="Hibbett D.S."/>
        </authorList>
    </citation>
    <scope>NUCLEOTIDE SEQUENCE [LARGE SCALE GENOMIC DNA]</scope>
    <source>
        <strain evidence="2 3">HHB12733</strain>
    </source>
</reference>
<protein>
    <submittedName>
        <fullName evidence="2">Uncharacterized protein</fullName>
    </submittedName>
</protein>
<feature type="compositionally biased region" description="Low complexity" evidence="1">
    <location>
        <begin position="66"/>
        <end position="81"/>
    </location>
</feature>
<name>A0A165D6J7_9BASI</name>
<evidence type="ECO:0000313" key="3">
    <source>
        <dbReference type="Proteomes" id="UP000076842"/>
    </source>
</evidence>
<feature type="compositionally biased region" description="Basic residues" evidence="1">
    <location>
        <begin position="495"/>
        <end position="507"/>
    </location>
</feature>
<feature type="compositionally biased region" description="Basic and acidic residues" evidence="1">
    <location>
        <begin position="220"/>
        <end position="230"/>
    </location>
</feature>
<feature type="region of interest" description="Disordered" evidence="1">
    <location>
        <begin position="195"/>
        <end position="280"/>
    </location>
</feature>
<keyword evidence="3" id="KW-1185">Reference proteome</keyword>
<feature type="compositionally biased region" description="Basic and acidic residues" evidence="1">
    <location>
        <begin position="584"/>
        <end position="593"/>
    </location>
</feature>
<dbReference type="EMBL" id="KV424075">
    <property type="protein sequence ID" value="KZT52171.1"/>
    <property type="molecule type" value="Genomic_DNA"/>
</dbReference>
<dbReference type="Proteomes" id="UP000076842">
    <property type="component" value="Unassembled WGS sequence"/>
</dbReference>
<feature type="compositionally biased region" description="Low complexity" evidence="1">
    <location>
        <begin position="664"/>
        <end position="676"/>
    </location>
</feature>
<feature type="region of interest" description="Disordered" evidence="1">
    <location>
        <begin position="41"/>
        <end position="81"/>
    </location>
</feature>
<sequence length="817" mass="88636">MVLAELGINQDLAPVRAATKVSRQTQPTACQPADSSLPLDIGYAFPAHSTPRHDGADVPPSPADLAGQTAGQPAPAAPGAASQDILHYWRSHHDSPHARSFVPETPGAWLGASMSSYDVSTDMMLEGLHSDSFSSLLAGQPLPPGGNNASISDVARMITADDLESLLRDLPVSQDRGSDSSYSAFLKDLPPLFVTHGMAGEGGESGPPAGQPDAPSSHSEPSRPEGHDMVNAEPSRAHAPLVPESSSSGSSPNLAASHTTPDHSPESSSTGKGESPSAAALVAADESGNPFWDQIMESSFEDDDEDGQAIAEAKQAHGLANNPPPEAVDRRRPENLKIAREDIQRTGKRLLHEMKLLSDPNAVQPSSCPWSARWLQFAMKHKCTILNWPADAPWPHEIRKQLQNSVEEELVPIWRAFTTQNPALAVRVELWSKDAIQDPLKHNPPLIVRPDGQLWTYRDEEHRSRDSDDDDAEHHSGPPASTRKKHDEEASRPAQRPKARHAARKAHQAIINPSPSALVSQPDVPRGGNGELGPAGQAAELQNGLHSNTLKRKISDILESPEEDLPSAQEAAFEQDNGGWPAQRTDDQRKPEPPRSNPSPAGLHQSRRALSPPAGRNEPGTYPWPARINQSDLDTDHEQPYIGRTMPQGWGHGPPYIRHRVESARPATRAPSPSAGRRADHTDPVPVFPGQEQEALHERRYPPPRDAPSMRSQGHAYDHDWYAASRPASSGRIAIPRPDEGVIAPSHYQGMGSTDNGRYSQMTAYPHVQYPYPPPRPMPPPTAEASPRHPPPTWTRNVSPTPQGRYYGIATSRGDPR</sequence>
<feature type="compositionally biased region" description="Pro residues" evidence="1">
    <location>
        <begin position="771"/>
        <end position="793"/>
    </location>
</feature>
<accession>A0A165D6J7</accession>
<dbReference type="AlphaFoldDB" id="A0A165D6J7"/>
<organism evidence="2 3">
    <name type="scientific">Calocera cornea HHB12733</name>
    <dbReference type="NCBI Taxonomy" id="1353952"/>
    <lineage>
        <taxon>Eukaryota</taxon>
        <taxon>Fungi</taxon>
        <taxon>Dikarya</taxon>
        <taxon>Basidiomycota</taxon>
        <taxon>Agaricomycotina</taxon>
        <taxon>Dacrymycetes</taxon>
        <taxon>Dacrymycetales</taxon>
        <taxon>Dacrymycetaceae</taxon>
        <taxon>Calocera</taxon>
    </lineage>
</organism>
<evidence type="ECO:0000256" key="1">
    <source>
        <dbReference type="SAM" id="MobiDB-lite"/>
    </source>
</evidence>